<keyword evidence="2" id="KW-1185">Reference proteome</keyword>
<reference evidence="1" key="1">
    <citation type="journal article" date="2020" name="New Phytol.">
        <title>Comparative genomics reveals dynamic genome evolution in host specialist ectomycorrhizal fungi.</title>
        <authorList>
            <person name="Lofgren L.A."/>
            <person name="Nguyen N.H."/>
            <person name="Vilgalys R."/>
            <person name="Ruytinx J."/>
            <person name="Liao H.L."/>
            <person name="Branco S."/>
            <person name="Kuo A."/>
            <person name="LaButti K."/>
            <person name="Lipzen A."/>
            <person name="Andreopoulos W."/>
            <person name="Pangilinan J."/>
            <person name="Riley R."/>
            <person name="Hundley H."/>
            <person name="Na H."/>
            <person name="Barry K."/>
            <person name="Grigoriev I.V."/>
            <person name="Stajich J.E."/>
            <person name="Kennedy P.G."/>
        </authorList>
    </citation>
    <scope>NUCLEOTIDE SEQUENCE</scope>
    <source>
        <strain evidence="1">MN1</strain>
    </source>
</reference>
<dbReference type="EMBL" id="JABBWG010000003">
    <property type="protein sequence ID" value="KAG1824459.1"/>
    <property type="molecule type" value="Genomic_DNA"/>
</dbReference>
<name>A0A9P7JIQ0_9AGAM</name>
<comment type="caution">
    <text evidence="1">The sequence shown here is derived from an EMBL/GenBank/DDBJ whole genome shotgun (WGS) entry which is preliminary data.</text>
</comment>
<evidence type="ECO:0000313" key="2">
    <source>
        <dbReference type="Proteomes" id="UP000807769"/>
    </source>
</evidence>
<accession>A0A9P7JIQ0</accession>
<feature type="non-terminal residue" evidence="1">
    <location>
        <position position="84"/>
    </location>
</feature>
<dbReference type="AlphaFoldDB" id="A0A9P7JIQ0"/>
<organism evidence="1 2">
    <name type="scientific">Suillus subaureus</name>
    <dbReference type="NCBI Taxonomy" id="48587"/>
    <lineage>
        <taxon>Eukaryota</taxon>
        <taxon>Fungi</taxon>
        <taxon>Dikarya</taxon>
        <taxon>Basidiomycota</taxon>
        <taxon>Agaricomycotina</taxon>
        <taxon>Agaricomycetes</taxon>
        <taxon>Agaricomycetidae</taxon>
        <taxon>Boletales</taxon>
        <taxon>Suillineae</taxon>
        <taxon>Suillaceae</taxon>
        <taxon>Suillus</taxon>
    </lineage>
</organism>
<feature type="non-terminal residue" evidence="1">
    <location>
        <position position="1"/>
    </location>
</feature>
<dbReference type="GeneID" id="64623733"/>
<protein>
    <submittedName>
        <fullName evidence="1">Uncharacterized protein</fullName>
    </submittedName>
</protein>
<sequence length="84" mass="9387">LVANLHIYHQCHHPFAKGQADSLLWWENLPISVEEYPLKALMITLLSIVPHAGDIEQLFLDIGSTQSVKCCNLSATTFKTIAKI</sequence>
<dbReference type="RefSeq" id="XP_041198176.1">
    <property type="nucleotide sequence ID" value="XM_041329716.1"/>
</dbReference>
<dbReference type="OrthoDB" id="3040430at2759"/>
<proteinExistence type="predicted"/>
<gene>
    <name evidence="1" type="ORF">BJ212DRAFT_1251453</name>
</gene>
<evidence type="ECO:0000313" key="1">
    <source>
        <dbReference type="EMBL" id="KAG1824459.1"/>
    </source>
</evidence>
<dbReference type="Proteomes" id="UP000807769">
    <property type="component" value="Unassembled WGS sequence"/>
</dbReference>